<dbReference type="InterPro" id="IPR035905">
    <property type="entry name" value="Barstar-like_sf"/>
</dbReference>
<comment type="caution">
    <text evidence="4">The sequence shown here is derived from an EMBL/GenBank/DDBJ whole genome shotgun (WGS) entry which is preliminary data.</text>
</comment>
<dbReference type="RefSeq" id="WP_378070884.1">
    <property type="nucleotide sequence ID" value="NZ_JBHSBL010000024.1"/>
</dbReference>
<dbReference type="InterPro" id="IPR000468">
    <property type="entry name" value="Barstar"/>
</dbReference>
<sequence length="192" mass="21146">MSTDAPDPRSYEFLSSSPVTVFHRTTLLQQTVTGLSQAGFRIVSLGANNWHTEQEMHADLARALDFPAYYGNNFDAFHDCLGDVMAHHYGFPEDATGLVVVMSGFDQFAAELPAVAHQLLDIIASRSRLALADGQQLLCLIQSAAPSFSMPPVGGTEVLWNPVEAYKPVDSFVTDPSPSPETPKQPWWRRRP</sequence>
<evidence type="ECO:0000256" key="2">
    <source>
        <dbReference type="SAM" id="MobiDB-lite"/>
    </source>
</evidence>
<protein>
    <submittedName>
        <fullName evidence="4">Barstar family protein</fullName>
    </submittedName>
</protein>
<name>A0ABV8J0A9_9ACTN</name>
<dbReference type="Proteomes" id="UP001595867">
    <property type="component" value="Unassembled WGS sequence"/>
</dbReference>
<proteinExistence type="inferred from homology"/>
<dbReference type="Pfam" id="PF01337">
    <property type="entry name" value="Barstar"/>
    <property type="match status" value="1"/>
</dbReference>
<gene>
    <name evidence="4" type="ORF">ACFO0C_34110</name>
</gene>
<dbReference type="EMBL" id="JBHSBL010000024">
    <property type="protein sequence ID" value="MFC4069989.1"/>
    <property type="molecule type" value="Genomic_DNA"/>
</dbReference>
<evidence type="ECO:0000313" key="5">
    <source>
        <dbReference type="Proteomes" id="UP001595867"/>
    </source>
</evidence>
<evidence type="ECO:0000256" key="1">
    <source>
        <dbReference type="ARBA" id="ARBA00006845"/>
    </source>
</evidence>
<feature type="domain" description="Barstar (barnase inhibitor)" evidence="3">
    <location>
        <begin position="42"/>
        <end position="140"/>
    </location>
</feature>
<accession>A0ABV8J0A9</accession>
<evidence type="ECO:0000313" key="4">
    <source>
        <dbReference type="EMBL" id="MFC4069989.1"/>
    </source>
</evidence>
<dbReference type="SUPFAM" id="SSF52038">
    <property type="entry name" value="Barstar-related"/>
    <property type="match status" value="1"/>
</dbReference>
<keyword evidence="5" id="KW-1185">Reference proteome</keyword>
<evidence type="ECO:0000259" key="3">
    <source>
        <dbReference type="Pfam" id="PF01337"/>
    </source>
</evidence>
<dbReference type="Gene3D" id="3.30.370.10">
    <property type="entry name" value="Barstar-like"/>
    <property type="match status" value="1"/>
</dbReference>
<feature type="region of interest" description="Disordered" evidence="2">
    <location>
        <begin position="169"/>
        <end position="192"/>
    </location>
</feature>
<reference evidence="5" key="1">
    <citation type="journal article" date="2019" name="Int. J. Syst. Evol. Microbiol.">
        <title>The Global Catalogue of Microorganisms (GCM) 10K type strain sequencing project: providing services to taxonomists for standard genome sequencing and annotation.</title>
        <authorList>
            <consortium name="The Broad Institute Genomics Platform"/>
            <consortium name="The Broad Institute Genome Sequencing Center for Infectious Disease"/>
            <person name="Wu L."/>
            <person name="Ma J."/>
        </authorList>
    </citation>
    <scope>NUCLEOTIDE SEQUENCE [LARGE SCALE GENOMIC DNA]</scope>
    <source>
        <strain evidence="5">TBRC 5832</strain>
    </source>
</reference>
<comment type="similarity">
    <text evidence="1">Belongs to the barstar family.</text>
</comment>
<organism evidence="4 5">
    <name type="scientific">Actinoplanes subglobosus</name>
    <dbReference type="NCBI Taxonomy" id="1547892"/>
    <lineage>
        <taxon>Bacteria</taxon>
        <taxon>Bacillati</taxon>
        <taxon>Actinomycetota</taxon>
        <taxon>Actinomycetes</taxon>
        <taxon>Micromonosporales</taxon>
        <taxon>Micromonosporaceae</taxon>
        <taxon>Actinoplanes</taxon>
    </lineage>
</organism>